<comment type="caution">
    <text evidence="2">The sequence shown here is derived from an EMBL/GenBank/DDBJ whole genome shotgun (WGS) entry which is preliminary data.</text>
</comment>
<organism evidence="2 3">
    <name type="scientific">Sphingobacterium pedocola</name>
    <dbReference type="NCBI Taxonomy" id="2082722"/>
    <lineage>
        <taxon>Bacteria</taxon>
        <taxon>Pseudomonadati</taxon>
        <taxon>Bacteroidota</taxon>
        <taxon>Sphingobacteriia</taxon>
        <taxon>Sphingobacteriales</taxon>
        <taxon>Sphingobacteriaceae</taxon>
        <taxon>Sphingobacterium</taxon>
    </lineage>
</organism>
<feature type="chain" id="PRO_5047211790" description="IPT/TIG domain-containing protein" evidence="1">
    <location>
        <begin position="25"/>
        <end position="384"/>
    </location>
</feature>
<keyword evidence="1" id="KW-0732">Signal</keyword>
<gene>
    <name evidence="2" type="ORF">C4F40_21250</name>
</gene>
<protein>
    <recommendedName>
        <fullName evidence="4">IPT/TIG domain-containing protein</fullName>
    </recommendedName>
</protein>
<name>A0ABR9TD08_9SPHI</name>
<proteinExistence type="predicted"/>
<keyword evidence="3" id="KW-1185">Reference proteome</keyword>
<dbReference type="Proteomes" id="UP000618319">
    <property type="component" value="Unassembled WGS sequence"/>
</dbReference>
<evidence type="ECO:0000313" key="2">
    <source>
        <dbReference type="EMBL" id="MBE8723253.1"/>
    </source>
</evidence>
<reference evidence="2 3" key="1">
    <citation type="submission" date="2018-02" db="EMBL/GenBank/DDBJ databases">
        <title>Sphingobacterium KA21.</title>
        <authorList>
            <person name="Vasarhelyi B.M."/>
            <person name="Deshmukh S."/>
            <person name="Balint B."/>
            <person name="Kukolya J."/>
        </authorList>
    </citation>
    <scope>NUCLEOTIDE SEQUENCE [LARGE SCALE GENOMIC DNA]</scope>
    <source>
        <strain evidence="2 3">Ka21</strain>
    </source>
</reference>
<feature type="signal peptide" evidence="1">
    <location>
        <begin position="1"/>
        <end position="24"/>
    </location>
</feature>
<evidence type="ECO:0008006" key="4">
    <source>
        <dbReference type="Google" id="ProtNLM"/>
    </source>
</evidence>
<evidence type="ECO:0000313" key="3">
    <source>
        <dbReference type="Proteomes" id="UP000618319"/>
    </source>
</evidence>
<dbReference type="PROSITE" id="PS51257">
    <property type="entry name" value="PROKAR_LIPOPROTEIN"/>
    <property type="match status" value="1"/>
</dbReference>
<dbReference type="EMBL" id="PSKQ01000027">
    <property type="protein sequence ID" value="MBE8723253.1"/>
    <property type="molecule type" value="Genomic_DNA"/>
</dbReference>
<evidence type="ECO:0000256" key="1">
    <source>
        <dbReference type="SAM" id="SignalP"/>
    </source>
</evidence>
<accession>A0ABR9TD08</accession>
<sequence>MKKSIVITVGTLLTALSVLFVSLAACTKTDKPIVETEVEQGPPPTPEPVLEGFVIASISGSTDQGETVVITGNGFTTETNATFLFTDFENGSLGASVVSGESGFAGDMHTVSKNYLYANESPLTGTKAARAAPDQTSFGDMYAILPDLEECYVEFFYRYNIIDYTATDAPQIKHTRLTSGTGHTDAPFFGITIQGGQPAPTMTFQYDTNTWPMRYSPFRMTNDGTWHRDTYYWKHSTPGNADGMRFLRTSWGNQWTYSGSNFFATPDEWAEPLSMTRGAGVVNATFKRFYFPFYQRAQQSTILDINHVYIHNSLERVYLSTSPTATASIDFQHVTCPTISRTATGITFKSMIGCLPANDAVYLYVVNADNEMNEEGFLVRAASF</sequence>
<dbReference type="RefSeq" id="WP_196941387.1">
    <property type="nucleotide sequence ID" value="NZ_MU158693.1"/>
</dbReference>